<dbReference type="PROSITE" id="PS50048">
    <property type="entry name" value="ZN2_CY6_FUNGAL_2"/>
    <property type="match status" value="1"/>
</dbReference>
<dbReference type="SMART" id="SM00066">
    <property type="entry name" value="GAL4"/>
    <property type="match status" value="1"/>
</dbReference>
<feature type="compositionally biased region" description="Polar residues" evidence="3">
    <location>
        <begin position="50"/>
        <end position="60"/>
    </location>
</feature>
<feature type="non-terminal residue" evidence="5">
    <location>
        <position position="1"/>
    </location>
</feature>
<dbReference type="Pfam" id="PF11951">
    <property type="entry name" value="Fungal_trans_2"/>
    <property type="match status" value="1"/>
</dbReference>
<dbReference type="SUPFAM" id="SSF57701">
    <property type="entry name" value="Zn2/Cys6 DNA-binding domain"/>
    <property type="match status" value="1"/>
</dbReference>
<feature type="compositionally biased region" description="Polar residues" evidence="3">
    <location>
        <begin position="106"/>
        <end position="122"/>
    </location>
</feature>
<dbReference type="InterPro" id="IPR001138">
    <property type="entry name" value="Zn2Cys6_DnaBD"/>
</dbReference>
<dbReference type="GO" id="GO:0008270">
    <property type="term" value="F:zinc ion binding"/>
    <property type="evidence" value="ECO:0007669"/>
    <property type="project" value="InterPro"/>
</dbReference>
<feature type="region of interest" description="Disordered" evidence="3">
    <location>
        <begin position="50"/>
        <end position="71"/>
    </location>
</feature>
<dbReference type="GO" id="GO:0000976">
    <property type="term" value="F:transcription cis-regulatory region binding"/>
    <property type="evidence" value="ECO:0007669"/>
    <property type="project" value="TreeGrafter"/>
</dbReference>
<evidence type="ECO:0000259" key="4">
    <source>
        <dbReference type="PROSITE" id="PS50048"/>
    </source>
</evidence>
<dbReference type="STRING" id="1043003.A0A074W3V9"/>
<dbReference type="EMBL" id="KL584825">
    <property type="protein sequence ID" value="KEQ66204.1"/>
    <property type="molecule type" value="Genomic_DNA"/>
</dbReference>
<evidence type="ECO:0000256" key="1">
    <source>
        <dbReference type="ARBA" id="ARBA00004123"/>
    </source>
</evidence>
<dbReference type="InterPro" id="IPR036864">
    <property type="entry name" value="Zn2-C6_fun-type_DNA-bd_sf"/>
</dbReference>
<name>A0A074W3V9_AURM1</name>
<dbReference type="HOGENOM" id="CLU_014597_0_0_1"/>
<dbReference type="CDD" id="cd00067">
    <property type="entry name" value="GAL4"/>
    <property type="match status" value="1"/>
</dbReference>
<feature type="domain" description="Zn(2)-C6 fungal-type" evidence="4">
    <location>
        <begin position="2"/>
        <end position="30"/>
    </location>
</feature>
<comment type="subcellular location">
    <subcellularLocation>
        <location evidence="1">Nucleus</location>
    </subcellularLocation>
</comment>
<evidence type="ECO:0000313" key="6">
    <source>
        <dbReference type="Proteomes" id="UP000030672"/>
    </source>
</evidence>
<dbReference type="RefSeq" id="XP_040883227.1">
    <property type="nucleotide sequence ID" value="XM_041020093.1"/>
</dbReference>
<dbReference type="GO" id="GO:0045944">
    <property type="term" value="P:positive regulation of transcription by RNA polymerase II"/>
    <property type="evidence" value="ECO:0007669"/>
    <property type="project" value="TreeGrafter"/>
</dbReference>
<sequence length="684" mass="75817">DGCANCKQKRIKCDETRPQCKNCIDRRLKCPGFVRQLKWKPIPAFITASTCGSQDSQETSPGCGISPGEINISGQDVSEAQRVQLYSSNAAEKPAQPPRPRVHSLPSGSEDTLDQLGSTQGPDKQYLTAPFSHQGREVATVASKDTQSPAKQLSETLAHLDDTWLYESTNLASVTDLPGINNTAEKFNHETTQPAQSDPWKTSFSTMPLPNNALLDSETKNALTTHYFDFICQIVSCFDSHESPFRADIPQKMLTCEYIHDCVVGMSAAHLANSVSGMDNIALRHQNRAMFALSSVIDSLFTSRDGGSKQYWLSCSSTRTTRYHALLACLLLNMSSAWYDSSLTGLTHLFGARLLFQAWIVDEGLKVGGDQPSLLTREQSFIVGAMAFLECLASIIIDQPIDVLKYLQPFANVAEGQRIYPNPWTGVSTPLFIILAEVATLIRQKRNLKALSSAESPADSLSGLDEKMNKHAAQLFASALAHRTPARAKMEETKDSKTPLDHLIGMDCIFRFVILLELSQIFPDVVLSNDTQILDTTETQREAEKVALNFAIAALRLISDLPKTSGTLIMLTIPLVSAGSTLQNLESYHCDYNFDSSSFSGLRKDVSDLINQPLPIAAWRDQVELRIAQLERRVGLAPVRRMRELLEAVWRQADETDVSRGYSLRKHVHWMDVMIDEKLETLMG</sequence>
<dbReference type="GO" id="GO:0000981">
    <property type="term" value="F:DNA-binding transcription factor activity, RNA polymerase II-specific"/>
    <property type="evidence" value="ECO:0007669"/>
    <property type="project" value="InterPro"/>
</dbReference>
<evidence type="ECO:0000256" key="2">
    <source>
        <dbReference type="ARBA" id="ARBA00023242"/>
    </source>
</evidence>
<accession>A0A074W3V9</accession>
<evidence type="ECO:0000256" key="3">
    <source>
        <dbReference type="SAM" id="MobiDB-lite"/>
    </source>
</evidence>
<dbReference type="InterPro" id="IPR021858">
    <property type="entry name" value="Fun_TF"/>
</dbReference>
<gene>
    <name evidence="5" type="ORF">M437DRAFT_39877</name>
</gene>
<dbReference type="PANTHER" id="PTHR37534">
    <property type="entry name" value="TRANSCRIPTIONAL ACTIVATOR PROTEIN UGA3"/>
    <property type="match status" value="1"/>
</dbReference>
<feature type="region of interest" description="Disordered" evidence="3">
    <location>
        <begin position="89"/>
        <end position="127"/>
    </location>
</feature>
<proteinExistence type="predicted"/>
<dbReference type="Gene3D" id="4.10.240.10">
    <property type="entry name" value="Zn(2)-C6 fungal-type DNA-binding domain"/>
    <property type="match status" value="1"/>
</dbReference>
<evidence type="ECO:0000313" key="5">
    <source>
        <dbReference type="EMBL" id="KEQ66204.1"/>
    </source>
</evidence>
<organism evidence="5 6">
    <name type="scientific">Aureobasidium melanogenum (strain CBS 110374)</name>
    <name type="common">Aureobasidium pullulans var. melanogenum</name>
    <dbReference type="NCBI Taxonomy" id="1043003"/>
    <lineage>
        <taxon>Eukaryota</taxon>
        <taxon>Fungi</taxon>
        <taxon>Dikarya</taxon>
        <taxon>Ascomycota</taxon>
        <taxon>Pezizomycotina</taxon>
        <taxon>Dothideomycetes</taxon>
        <taxon>Dothideomycetidae</taxon>
        <taxon>Dothideales</taxon>
        <taxon>Saccotheciaceae</taxon>
        <taxon>Aureobasidium</taxon>
    </lineage>
</organism>
<dbReference type="GO" id="GO:0005634">
    <property type="term" value="C:nucleus"/>
    <property type="evidence" value="ECO:0007669"/>
    <property type="project" value="UniProtKB-SubCell"/>
</dbReference>
<keyword evidence="6" id="KW-1185">Reference proteome</keyword>
<dbReference type="GeneID" id="63913466"/>
<dbReference type="PROSITE" id="PS00463">
    <property type="entry name" value="ZN2_CY6_FUNGAL_1"/>
    <property type="match status" value="1"/>
</dbReference>
<dbReference type="Proteomes" id="UP000030672">
    <property type="component" value="Unassembled WGS sequence"/>
</dbReference>
<dbReference type="Pfam" id="PF00172">
    <property type="entry name" value="Zn_clus"/>
    <property type="match status" value="1"/>
</dbReference>
<protein>
    <recommendedName>
        <fullName evidence="4">Zn(2)-C6 fungal-type domain-containing protein</fullName>
    </recommendedName>
</protein>
<dbReference type="PANTHER" id="PTHR37534:SF44">
    <property type="entry name" value="ZN(II)2CYS6 TRANSCRIPTION FACTOR (EUROFUNG)"/>
    <property type="match status" value="1"/>
</dbReference>
<dbReference type="AlphaFoldDB" id="A0A074W3V9"/>
<reference evidence="5 6" key="1">
    <citation type="journal article" date="2014" name="BMC Genomics">
        <title>Genome sequencing of four Aureobasidium pullulans varieties: biotechnological potential, stress tolerance, and description of new species.</title>
        <authorList>
            <person name="Gostin Ar C."/>
            <person name="Ohm R.A."/>
            <person name="Kogej T."/>
            <person name="Sonjak S."/>
            <person name="Turk M."/>
            <person name="Zajc J."/>
            <person name="Zalar P."/>
            <person name="Grube M."/>
            <person name="Sun H."/>
            <person name="Han J."/>
            <person name="Sharma A."/>
            <person name="Chiniquy J."/>
            <person name="Ngan C.Y."/>
            <person name="Lipzen A."/>
            <person name="Barry K."/>
            <person name="Grigoriev I.V."/>
            <person name="Gunde-Cimerman N."/>
        </authorList>
    </citation>
    <scope>NUCLEOTIDE SEQUENCE [LARGE SCALE GENOMIC DNA]</scope>
    <source>
        <strain evidence="5 6">CBS 110374</strain>
    </source>
</reference>
<keyword evidence="2" id="KW-0539">Nucleus</keyword>